<feature type="domain" description="Multidrug resistance protein MdtA-like C-terminal permuted SH3" evidence="5">
    <location>
        <begin position="361"/>
        <end position="411"/>
    </location>
</feature>
<feature type="coiled-coil region" evidence="2">
    <location>
        <begin position="102"/>
        <end position="136"/>
    </location>
</feature>
<evidence type="ECO:0000256" key="1">
    <source>
        <dbReference type="ARBA" id="ARBA00022448"/>
    </source>
</evidence>
<evidence type="ECO:0000259" key="4">
    <source>
        <dbReference type="Pfam" id="PF25917"/>
    </source>
</evidence>
<accession>A0A5B9PE44</accession>
<dbReference type="InterPro" id="IPR058625">
    <property type="entry name" value="MdtA-like_BSH"/>
</dbReference>
<dbReference type="Pfam" id="PF25917">
    <property type="entry name" value="BSH_RND"/>
    <property type="match status" value="1"/>
</dbReference>
<dbReference type="Gene3D" id="2.40.30.170">
    <property type="match status" value="1"/>
</dbReference>
<protein>
    <submittedName>
        <fullName evidence="6">Multidrug resistance protein MdtA</fullName>
    </submittedName>
</protein>
<name>A0A5B9PE44_9BACT</name>
<feature type="region of interest" description="Disordered" evidence="3">
    <location>
        <begin position="447"/>
        <end position="471"/>
    </location>
</feature>
<dbReference type="SUPFAM" id="SSF111369">
    <property type="entry name" value="HlyD-like secretion proteins"/>
    <property type="match status" value="2"/>
</dbReference>
<feature type="coiled-coil region" evidence="2">
    <location>
        <begin position="161"/>
        <end position="216"/>
    </location>
</feature>
<dbReference type="Gene3D" id="2.40.420.20">
    <property type="match status" value="1"/>
</dbReference>
<keyword evidence="7" id="KW-1185">Reference proteome</keyword>
<evidence type="ECO:0000313" key="6">
    <source>
        <dbReference type="EMBL" id="QEG24678.1"/>
    </source>
</evidence>
<dbReference type="GO" id="GO:0015562">
    <property type="term" value="F:efflux transmembrane transporter activity"/>
    <property type="evidence" value="ECO:0007669"/>
    <property type="project" value="TreeGrafter"/>
</dbReference>
<dbReference type="KEGG" id="mff:MFFC18_45990"/>
<dbReference type="EMBL" id="CP042912">
    <property type="protein sequence ID" value="QEG24678.1"/>
    <property type="molecule type" value="Genomic_DNA"/>
</dbReference>
<organism evidence="6 7">
    <name type="scientific">Mariniblastus fucicola</name>
    <dbReference type="NCBI Taxonomy" id="980251"/>
    <lineage>
        <taxon>Bacteria</taxon>
        <taxon>Pseudomonadati</taxon>
        <taxon>Planctomycetota</taxon>
        <taxon>Planctomycetia</taxon>
        <taxon>Pirellulales</taxon>
        <taxon>Pirellulaceae</taxon>
        <taxon>Mariniblastus</taxon>
    </lineage>
</organism>
<dbReference type="GO" id="GO:1990281">
    <property type="term" value="C:efflux pump complex"/>
    <property type="evidence" value="ECO:0007669"/>
    <property type="project" value="TreeGrafter"/>
</dbReference>
<dbReference type="Proteomes" id="UP000322214">
    <property type="component" value="Chromosome"/>
</dbReference>
<dbReference type="Gene3D" id="1.10.287.470">
    <property type="entry name" value="Helix hairpin bin"/>
    <property type="match status" value="1"/>
</dbReference>
<dbReference type="STRING" id="980251.GCA_001642875_00970"/>
<dbReference type="PANTHER" id="PTHR30469">
    <property type="entry name" value="MULTIDRUG RESISTANCE PROTEIN MDTA"/>
    <property type="match status" value="1"/>
</dbReference>
<proteinExistence type="predicted"/>
<reference evidence="6 7" key="1">
    <citation type="submission" date="2019-08" db="EMBL/GenBank/DDBJ databases">
        <title>Deep-cultivation of Planctomycetes and their phenomic and genomic characterization uncovers novel biology.</title>
        <authorList>
            <person name="Wiegand S."/>
            <person name="Jogler M."/>
            <person name="Boedeker C."/>
            <person name="Pinto D."/>
            <person name="Vollmers J."/>
            <person name="Rivas-Marin E."/>
            <person name="Kohn T."/>
            <person name="Peeters S.H."/>
            <person name="Heuer A."/>
            <person name="Rast P."/>
            <person name="Oberbeckmann S."/>
            <person name="Bunk B."/>
            <person name="Jeske O."/>
            <person name="Meyerdierks A."/>
            <person name="Storesund J.E."/>
            <person name="Kallscheuer N."/>
            <person name="Luecker S."/>
            <person name="Lage O.M."/>
            <person name="Pohl T."/>
            <person name="Merkel B.J."/>
            <person name="Hornburger P."/>
            <person name="Mueller R.-W."/>
            <person name="Bruemmer F."/>
            <person name="Labrenz M."/>
            <person name="Spormann A.M."/>
            <person name="Op den Camp H."/>
            <person name="Overmann J."/>
            <person name="Amann R."/>
            <person name="Jetten M.S.M."/>
            <person name="Mascher T."/>
            <person name="Medema M.H."/>
            <person name="Devos D.P."/>
            <person name="Kaster A.-K."/>
            <person name="Ovreas L."/>
            <person name="Rohde M."/>
            <person name="Galperin M.Y."/>
            <person name="Jogler C."/>
        </authorList>
    </citation>
    <scope>NUCLEOTIDE SEQUENCE [LARGE SCALE GENOMIC DNA]</scope>
    <source>
        <strain evidence="6 7">FC18</strain>
    </source>
</reference>
<dbReference type="InterPro" id="IPR058627">
    <property type="entry name" value="MdtA-like_C"/>
</dbReference>
<gene>
    <name evidence="6" type="primary">mdtA_4</name>
    <name evidence="6" type="ORF">MFFC18_45990</name>
</gene>
<evidence type="ECO:0000259" key="5">
    <source>
        <dbReference type="Pfam" id="PF25967"/>
    </source>
</evidence>
<evidence type="ECO:0000256" key="3">
    <source>
        <dbReference type="SAM" id="MobiDB-lite"/>
    </source>
</evidence>
<keyword evidence="2" id="KW-0175">Coiled coil</keyword>
<dbReference type="AlphaFoldDB" id="A0A5B9PE44"/>
<evidence type="ECO:0000256" key="2">
    <source>
        <dbReference type="SAM" id="Coils"/>
    </source>
</evidence>
<feature type="compositionally biased region" description="Polar residues" evidence="3">
    <location>
        <begin position="462"/>
        <end position="471"/>
    </location>
</feature>
<feature type="domain" description="Multidrug resistance protein MdtA-like barrel-sandwich hybrid" evidence="4">
    <location>
        <begin position="65"/>
        <end position="239"/>
    </location>
</feature>
<dbReference type="Gene3D" id="2.40.50.100">
    <property type="match status" value="1"/>
</dbReference>
<evidence type="ECO:0000313" key="7">
    <source>
        <dbReference type="Proteomes" id="UP000322214"/>
    </source>
</evidence>
<dbReference type="Pfam" id="PF25967">
    <property type="entry name" value="RND-MFP_C"/>
    <property type="match status" value="1"/>
</dbReference>
<keyword evidence="1" id="KW-0813">Transport</keyword>
<dbReference type="PANTHER" id="PTHR30469:SF12">
    <property type="entry name" value="MULTIDRUG RESISTANCE PROTEIN MDTA"/>
    <property type="match status" value="1"/>
</dbReference>
<sequence length="471" mass="51994">MVIPPIVLAVGAYLWLVKNSPPLQKQTEQELARVLETISIPRSAVRPKVSGFGTAKFARSWRAVTQVEGRINKIHAELRPGSRIAAGEVLLEIDDSDYRSQVTELNAAIEQQDAEIQRLEQSVKNDEKNLELENEVLTIMQREYDREEQLYSQRAGSRSEVDQKRRELLSQQKAVQQLKNNIALVAPQIKALQAAKRQSAAQIEQAKRDIERTKITAPFRMRVGEVQLEVGQFVGIGETLFHGYSDAEVEIEAQLALQDIHRLFVAQTDGVPPPKEFSQEDFRRLFSFDASVKVAGLESTVTYPGQFLRVREVVDAQTKMVGFVIGVQNRPPMEQKVLKPPLLEGAFCDIDVYGKTLPDQVVVPRSAIRNGSVFLVDDQNRLEKRAVELTFTQDDYAVVASGLDGGEKLVIANPSPAIIGMLVDPIDAPGVAESLVASVAADIPVANPNQDESQADVAGDTRNATQAAAQE</sequence>